<gene>
    <name evidence="2" type="ORF">ABT39_MTgene4877</name>
</gene>
<sequence length="53" mass="5806">MAAGELTWCTHFTWCPSWVSPWRVPYWAGSLLGGLGGLGGFLTWCPYLAGCKL</sequence>
<protein>
    <submittedName>
        <fullName evidence="2">Uncharacterized protein</fullName>
    </submittedName>
</protein>
<geneLocation type="mitochondrion" evidence="2"/>
<evidence type="ECO:0000313" key="2">
    <source>
        <dbReference type="EMBL" id="KUM47883.1"/>
    </source>
</evidence>
<reference evidence="2" key="1">
    <citation type="journal article" date="2015" name="Genome Biol. Evol.">
        <title>Organellar Genomes of White Spruce (Picea glauca): Assembly and Annotation.</title>
        <authorList>
            <person name="Jackman S.D."/>
            <person name="Warren R.L."/>
            <person name="Gibb E.A."/>
            <person name="Vandervalk B.P."/>
            <person name="Mohamadi H."/>
            <person name="Chu J."/>
            <person name="Raymond A."/>
            <person name="Pleasance S."/>
            <person name="Coope R."/>
            <person name="Wildung M.R."/>
            <person name="Ritland C.E."/>
            <person name="Bousquet J."/>
            <person name="Jones S.J."/>
            <person name="Bohlmann J."/>
            <person name="Birol I."/>
        </authorList>
    </citation>
    <scope>NUCLEOTIDE SEQUENCE [LARGE SCALE GENOMIC DNA]</scope>
    <source>
        <tissue evidence="2">Flushing bud</tissue>
    </source>
</reference>
<dbReference type="AlphaFoldDB" id="A0A117NH63"/>
<dbReference type="EMBL" id="LKAM01000006">
    <property type="protein sequence ID" value="KUM47883.1"/>
    <property type="molecule type" value="Genomic_DNA"/>
</dbReference>
<comment type="caution">
    <text evidence="2">The sequence shown here is derived from an EMBL/GenBank/DDBJ whole genome shotgun (WGS) entry which is preliminary data.</text>
</comment>
<proteinExistence type="predicted"/>
<evidence type="ECO:0000256" key="1">
    <source>
        <dbReference type="SAM" id="Phobius"/>
    </source>
</evidence>
<keyword evidence="1" id="KW-0812">Transmembrane</keyword>
<keyword evidence="1" id="KW-0472">Membrane</keyword>
<organism evidence="2">
    <name type="scientific">Picea glauca</name>
    <name type="common">White spruce</name>
    <name type="synonym">Pinus glauca</name>
    <dbReference type="NCBI Taxonomy" id="3330"/>
    <lineage>
        <taxon>Eukaryota</taxon>
        <taxon>Viridiplantae</taxon>
        <taxon>Streptophyta</taxon>
        <taxon>Embryophyta</taxon>
        <taxon>Tracheophyta</taxon>
        <taxon>Spermatophyta</taxon>
        <taxon>Pinopsida</taxon>
        <taxon>Pinidae</taxon>
        <taxon>Conifers I</taxon>
        <taxon>Pinales</taxon>
        <taxon>Pinaceae</taxon>
        <taxon>Picea</taxon>
    </lineage>
</organism>
<keyword evidence="2" id="KW-0496">Mitochondrion</keyword>
<keyword evidence="1" id="KW-1133">Transmembrane helix</keyword>
<feature type="transmembrane region" description="Helical" evidence="1">
    <location>
        <begin position="26"/>
        <end position="49"/>
    </location>
</feature>
<accession>A0A117NH63</accession>
<name>A0A117NH63_PICGL</name>